<dbReference type="FunCoup" id="D2VF42">
    <property type="interactions" value="314"/>
</dbReference>
<evidence type="ECO:0000259" key="3">
    <source>
        <dbReference type="SMART" id="SM00829"/>
    </source>
</evidence>
<feature type="domain" description="Enoyl reductase (ER)" evidence="3">
    <location>
        <begin position="10"/>
        <end position="326"/>
    </location>
</feature>
<dbReference type="RefSeq" id="XP_002677455.1">
    <property type="nucleotide sequence ID" value="XM_002677409.1"/>
</dbReference>
<dbReference type="InParanoid" id="D2VF42"/>
<dbReference type="InterPro" id="IPR020843">
    <property type="entry name" value="ER"/>
</dbReference>
<dbReference type="InterPro" id="IPR013154">
    <property type="entry name" value="ADH-like_N"/>
</dbReference>
<dbReference type="InterPro" id="IPR036291">
    <property type="entry name" value="NAD(P)-bd_dom_sf"/>
</dbReference>
<dbReference type="VEuPathDB" id="AmoebaDB:NAEGRDRAFT_60616"/>
<sequence length="333" mass="36174">MKAVRIHETGDVNVLQVDTNVPIPEISHHQVLIKIAYSSVNFIDTYFRSGLYPVPSLPKVLGQDGSGIIEKIGDQVPKECGLKVGDRVAFSSSSGSYAEYAAVDYNSVAKLPSEISLKDSVACMINGLTAYYLAFDIPSIRSDVVLIHSAAGGTSRLLVQIMSKIKKCSTIIGTVGSPEKVDLALKLGCTHVIQYSTEDVVERVKEITNGKGVDIVFDGVGKDTYQSSLNSLGVRGLFISFGNASGPVGLINPLDLSRRGSINFTRPKMGDFVTTFDELQEKSHKLFSWVSQGLIDINIHKVFNLEEIKEAHNEIEGRKATGKILLKVSEETP</sequence>
<keyword evidence="5" id="KW-1185">Reference proteome</keyword>
<dbReference type="eggNOG" id="KOG1197">
    <property type="taxonomic scope" value="Eukaryota"/>
</dbReference>
<keyword evidence="2" id="KW-0560">Oxidoreductase</keyword>
<dbReference type="Pfam" id="PF08240">
    <property type="entry name" value="ADH_N"/>
    <property type="match status" value="1"/>
</dbReference>
<dbReference type="EMBL" id="GG738867">
    <property type="protein sequence ID" value="EFC44711.1"/>
    <property type="molecule type" value="Genomic_DNA"/>
</dbReference>
<dbReference type="Pfam" id="PF00107">
    <property type="entry name" value="ADH_zinc_N"/>
    <property type="match status" value="1"/>
</dbReference>
<dbReference type="SUPFAM" id="SSF51735">
    <property type="entry name" value="NAD(P)-binding Rossmann-fold domains"/>
    <property type="match status" value="1"/>
</dbReference>
<proteinExistence type="predicted"/>
<evidence type="ECO:0000256" key="1">
    <source>
        <dbReference type="ARBA" id="ARBA00022857"/>
    </source>
</evidence>
<dbReference type="PANTHER" id="PTHR48106:SF13">
    <property type="entry name" value="QUINONE OXIDOREDUCTASE-RELATED"/>
    <property type="match status" value="1"/>
</dbReference>
<dbReference type="OrthoDB" id="3509362at2759"/>
<dbReference type="Gene3D" id="3.90.180.10">
    <property type="entry name" value="Medium-chain alcohol dehydrogenases, catalytic domain"/>
    <property type="match status" value="1"/>
</dbReference>
<gene>
    <name evidence="4" type="ORF">NAEGRDRAFT_60616</name>
</gene>
<name>D2VF42_NAEGR</name>
<dbReference type="SUPFAM" id="SSF50129">
    <property type="entry name" value="GroES-like"/>
    <property type="match status" value="1"/>
</dbReference>
<dbReference type="CDD" id="cd05286">
    <property type="entry name" value="QOR2"/>
    <property type="match status" value="1"/>
</dbReference>
<dbReference type="OMA" id="KGMTAHY"/>
<dbReference type="InterPro" id="IPR011032">
    <property type="entry name" value="GroES-like_sf"/>
</dbReference>
<accession>D2VF42</accession>
<reference evidence="4 5" key="1">
    <citation type="journal article" date="2010" name="Cell">
        <title>The genome of Naegleria gruberi illuminates early eukaryotic versatility.</title>
        <authorList>
            <person name="Fritz-Laylin L.K."/>
            <person name="Prochnik S.E."/>
            <person name="Ginger M.L."/>
            <person name="Dacks J.B."/>
            <person name="Carpenter M.L."/>
            <person name="Field M.C."/>
            <person name="Kuo A."/>
            <person name="Paredez A."/>
            <person name="Chapman J."/>
            <person name="Pham J."/>
            <person name="Shu S."/>
            <person name="Neupane R."/>
            <person name="Cipriano M."/>
            <person name="Mancuso J."/>
            <person name="Tu H."/>
            <person name="Salamov A."/>
            <person name="Lindquist E."/>
            <person name="Shapiro H."/>
            <person name="Lucas S."/>
            <person name="Grigoriev I.V."/>
            <person name="Cande W.Z."/>
            <person name="Fulton C."/>
            <person name="Rokhsar D.S."/>
            <person name="Dawson S.C."/>
        </authorList>
    </citation>
    <scope>NUCLEOTIDE SEQUENCE [LARGE SCALE GENOMIC DNA]</scope>
    <source>
        <strain evidence="4 5">NEG-M</strain>
    </source>
</reference>
<evidence type="ECO:0000256" key="2">
    <source>
        <dbReference type="ARBA" id="ARBA00023002"/>
    </source>
</evidence>
<dbReference type="GO" id="GO:0070402">
    <property type="term" value="F:NADPH binding"/>
    <property type="evidence" value="ECO:0007669"/>
    <property type="project" value="TreeGrafter"/>
</dbReference>
<dbReference type="KEGG" id="ngr:NAEGRDRAFT_60616"/>
<dbReference type="InterPro" id="IPR047618">
    <property type="entry name" value="QOR-like"/>
</dbReference>
<keyword evidence="1" id="KW-0521">NADP</keyword>
<dbReference type="GeneID" id="8856922"/>
<dbReference type="STRING" id="5762.D2VF42"/>
<dbReference type="GO" id="GO:0005829">
    <property type="term" value="C:cytosol"/>
    <property type="evidence" value="ECO:0007669"/>
    <property type="project" value="TreeGrafter"/>
</dbReference>
<dbReference type="GO" id="GO:0003960">
    <property type="term" value="F:quinone reductase (NADPH) activity"/>
    <property type="evidence" value="ECO:0007669"/>
    <property type="project" value="InterPro"/>
</dbReference>
<evidence type="ECO:0000313" key="4">
    <source>
        <dbReference type="EMBL" id="EFC44711.1"/>
    </source>
</evidence>
<dbReference type="Gene3D" id="3.40.50.720">
    <property type="entry name" value="NAD(P)-binding Rossmann-like Domain"/>
    <property type="match status" value="1"/>
</dbReference>
<dbReference type="Proteomes" id="UP000006671">
    <property type="component" value="Unassembled WGS sequence"/>
</dbReference>
<protein>
    <submittedName>
        <fullName evidence="4">Predicted protein</fullName>
    </submittedName>
</protein>
<dbReference type="GO" id="GO:0035925">
    <property type="term" value="F:mRNA 3'-UTR AU-rich region binding"/>
    <property type="evidence" value="ECO:0007669"/>
    <property type="project" value="TreeGrafter"/>
</dbReference>
<dbReference type="InterPro" id="IPR013149">
    <property type="entry name" value="ADH-like_C"/>
</dbReference>
<evidence type="ECO:0000313" key="5">
    <source>
        <dbReference type="Proteomes" id="UP000006671"/>
    </source>
</evidence>
<dbReference type="AlphaFoldDB" id="D2VF42"/>
<organism evidence="5">
    <name type="scientific">Naegleria gruberi</name>
    <name type="common">Amoeba</name>
    <dbReference type="NCBI Taxonomy" id="5762"/>
    <lineage>
        <taxon>Eukaryota</taxon>
        <taxon>Discoba</taxon>
        <taxon>Heterolobosea</taxon>
        <taxon>Tetramitia</taxon>
        <taxon>Eutetramitia</taxon>
        <taxon>Vahlkampfiidae</taxon>
        <taxon>Naegleria</taxon>
    </lineage>
</organism>
<dbReference type="SMART" id="SM00829">
    <property type="entry name" value="PKS_ER"/>
    <property type="match status" value="1"/>
</dbReference>
<dbReference type="PANTHER" id="PTHR48106">
    <property type="entry name" value="QUINONE OXIDOREDUCTASE PIG3-RELATED"/>
    <property type="match status" value="1"/>
</dbReference>